<evidence type="ECO:0000313" key="7">
    <source>
        <dbReference type="Proteomes" id="UP000215043"/>
    </source>
</evidence>
<feature type="domain" description="AMP-binding enzyme C-terminal" evidence="5">
    <location>
        <begin position="482"/>
        <end position="557"/>
    </location>
</feature>
<sequence length="571" mass="62243">MTSERTTESPSRTPFSGAAARPRPQRSGNGALARWAERRAPLLLDLLTLVRQGVVRPMRPDKLLRIALAYRRWGIAIPLGYAIGAIRHPDRPAVIDERGALSFAEVEQRTTRLANGLRGHGVESGSRVAILCRNHHGFVEALLAASKLGADAVLLNTGMSAEQLSAVLAEQRVASVISDAEFAEDLTLPEGVELLVSWTEGTTSRPTLEQLIGRSPATPLPKRPRHGRMIVLTSGTTGTPKGARRPDPPSLSPATTIMSRVPLRSGERMLVCAPMFHTWGLAAFQLGTVIGATLVLRRGFDPQQTLAALQRHRCGAMFAVPVMLQRILELPEEQRHNYDHRALRIVACSGSALSGTLATEFQRVFGPVLYNFYGSTEASWVSIADPRDLRDAPGTAGRPPRGTTLRILDEDGSPVPTGETGGVHVGNDMLFEGYTNGKEVRRRDGLMPTGDLGRLDRQGRLFIVGRADDMIVSGGENVYPKETEDVIAAFEEVREVAVTGVEDAKHGQRLAAFVVPHEGYELDEDTVRDRVREKLSAFARPRDVVFLDELPRNATGKVVPNRLPQRPPSSS</sequence>
<dbReference type="OrthoDB" id="56621at2"/>
<dbReference type="InterPro" id="IPR025110">
    <property type="entry name" value="AMP-bd_C"/>
</dbReference>
<organism evidence="6 7">
    <name type="scientific">Actinopolyspora erythraea</name>
    <dbReference type="NCBI Taxonomy" id="414996"/>
    <lineage>
        <taxon>Bacteria</taxon>
        <taxon>Bacillati</taxon>
        <taxon>Actinomycetota</taxon>
        <taxon>Actinomycetes</taxon>
        <taxon>Actinopolysporales</taxon>
        <taxon>Actinopolysporaceae</taxon>
        <taxon>Actinopolyspora</taxon>
    </lineage>
</organism>
<gene>
    <name evidence="6" type="ORF">CDG81_05480</name>
</gene>
<dbReference type="SUPFAM" id="SSF56801">
    <property type="entry name" value="Acetyl-CoA synthetase-like"/>
    <property type="match status" value="1"/>
</dbReference>
<accession>A0A223RPQ1</accession>
<keyword evidence="2" id="KW-0436">Ligase</keyword>
<evidence type="ECO:0000313" key="6">
    <source>
        <dbReference type="EMBL" id="ASU77853.1"/>
    </source>
</evidence>
<dbReference type="GO" id="GO:0006631">
    <property type="term" value="P:fatty acid metabolic process"/>
    <property type="evidence" value="ECO:0007669"/>
    <property type="project" value="TreeGrafter"/>
</dbReference>
<dbReference type="InterPro" id="IPR000873">
    <property type="entry name" value="AMP-dep_synth/lig_dom"/>
</dbReference>
<name>A0A223RPQ1_9ACTN</name>
<dbReference type="InterPro" id="IPR020845">
    <property type="entry name" value="AMP-binding_CS"/>
</dbReference>
<dbReference type="PANTHER" id="PTHR43201:SF5">
    <property type="entry name" value="MEDIUM-CHAIN ACYL-COA LIGASE ACSF2, MITOCHONDRIAL"/>
    <property type="match status" value="1"/>
</dbReference>
<dbReference type="GO" id="GO:0031956">
    <property type="term" value="F:medium-chain fatty acid-CoA ligase activity"/>
    <property type="evidence" value="ECO:0007669"/>
    <property type="project" value="TreeGrafter"/>
</dbReference>
<dbReference type="KEGG" id="aey:CDG81_05480"/>
<dbReference type="EMBL" id="CP022752">
    <property type="protein sequence ID" value="ASU77853.1"/>
    <property type="molecule type" value="Genomic_DNA"/>
</dbReference>
<evidence type="ECO:0000259" key="4">
    <source>
        <dbReference type="Pfam" id="PF00501"/>
    </source>
</evidence>
<dbReference type="Pfam" id="PF00501">
    <property type="entry name" value="AMP-binding"/>
    <property type="match status" value="1"/>
</dbReference>
<dbReference type="AlphaFoldDB" id="A0A223RPQ1"/>
<feature type="region of interest" description="Disordered" evidence="3">
    <location>
        <begin position="232"/>
        <end position="255"/>
    </location>
</feature>
<feature type="region of interest" description="Disordered" evidence="3">
    <location>
        <begin position="1"/>
        <end position="30"/>
    </location>
</feature>
<dbReference type="InterPro" id="IPR045851">
    <property type="entry name" value="AMP-bd_C_sf"/>
</dbReference>
<feature type="domain" description="AMP-dependent synthetase/ligase" evidence="4">
    <location>
        <begin position="87"/>
        <end position="434"/>
    </location>
</feature>
<dbReference type="Gene3D" id="3.30.300.30">
    <property type="match status" value="1"/>
</dbReference>
<evidence type="ECO:0000256" key="3">
    <source>
        <dbReference type="SAM" id="MobiDB-lite"/>
    </source>
</evidence>
<dbReference type="Gene3D" id="3.40.50.12780">
    <property type="entry name" value="N-terminal domain of ligase-like"/>
    <property type="match status" value="1"/>
</dbReference>
<dbReference type="PANTHER" id="PTHR43201">
    <property type="entry name" value="ACYL-COA SYNTHETASE"/>
    <property type="match status" value="1"/>
</dbReference>
<comment type="similarity">
    <text evidence="1">Belongs to the ATP-dependent AMP-binding enzyme family.</text>
</comment>
<dbReference type="PROSITE" id="PS00455">
    <property type="entry name" value="AMP_BINDING"/>
    <property type="match status" value="1"/>
</dbReference>
<evidence type="ECO:0000256" key="1">
    <source>
        <dbReference type="ARBA" id="ARBA00006432"/>
    </source>
</evidence>
<proteinExistence type="inferred from homology"/>
<evidence type="ECO:0000259" key="5">
    <source>
        <dbReference type="Pfam" id="PF13193"/>
    </source>
</evidence>
<feature type="compositionally biased region" description="Low complexity" evidence="3">
    <location>
        <begin position="1"/>
        <end position="14"/>
    </location>
</feature>
<dbReference type="Pfam" id="PF13193">
    <property type="entry name" value="AMP-binding_C"/>
    <property type="match status" value="1"/>
</dbReference>
<protein>
    <submittedName>
        <fullName evidence="6">Acyl-CoA synthetase</fullName>
    </submittedName>
</protein>
<reference evidence="6 7" key="1">
    <citation type="submission" date="2017-08" db="EMBL/GenBank/DDBJ databases">
        <title>The complete genome sequence of moderately halophilic actinomycete Actinopolyspora erythraea YIM 90600, the producer of novel erythromycin, novel actinopolysporins A-C and tubercidin.</title>
        <authorList>
            <person name="Yin M."/>
            <person name="Tang S."/>
        </authorList>
    </citation>
    <scope>NUCLEOTIDE SEQUENCE [LARGE SCALE GENOMIC DNA]</scope>
    <source>
        <strain evidence="6 7">YIM 90600</strain>
    </source>
</reference>
<evidence type="ECO:0000256" key="2">
    <source>
        <dbReference type="ARBA" id="ARBA00022598"/>
    </source>
</evidence>
<dbReference type="Proteomes" id="UP000215043">
    <property type="component" value="Chromosome"/>
</dbReference>
<dbReference type="InterPro" id="IPR042099">
    <property type="entry name" value="ANL_N_sf"/>
</dbReference>